<dbReference type="Pfam" id="PF00890">
    <property type="entry name" value="FAD_binding_2"/>
    <property type="match status" value="1"/>
</dbReference>
<evidence type="ECO:0000256" key="1">
    <source>
        <dbReference type="ARBA" id="ARBA00022630"/>
    </source>
</evidence>
<comment type="caution">
    <text evidence="4">The sequence shown here is derived from an EMBL/GenBank/DDBJ whole genome shotgun (WGS) entry which is preliminary data.</text>
</comment>
<gene>
    <name evidence="4" type="ORF">SCUCBS95973_009147</name>
</gene>
<dbReference type="InterPro" id="IPR050315">
    <property type="entry name" value="FAD-oxidoreductase_2"/>
</dbReference>
<dbReference type="InterPro" id="IPR003953">
    <property type="entry name" value="FAD-dep_OxRdtase_2_FAD-bd"/>
</dbReference>
<dbReference type="Gene3D" id="3.90.700.10">
    <property type="entry name" value="Succinate dehydrogenase/fumarate reductase flavoprotein, catalytic domain"/>
    <property type="match status" value="1"/>
</dbReference>
<dbReference type="Proteomes" id="UP001642405">
    <property type="component" value="Unassembled WGS sequence"/>
</dbReference>
<keyword evidence="2" id="KW-0560">Oxidoreductase</keyword>
<proteinExistence type="predicted"/>
<dbReference type="InterPro" id="IPR027477">
    <property type="entry name" value="Succ_DH/fumarate_Rdtase_cat_sf"/>
</dbReference>
<feature type="domain" description="FAD-dependent oxidoreductase 2 FAD-binding" evidence="3">
    <location>
        <begin position="8"/>
        <end position="301"/>
    </location>
</feature>
<keyword evidence="1" id="KW-0285">Flavoprotein</keyword>
<dbReference type="SUPFAM" id="SSF51905">
    <property type="entry name" value="FAD/NAD(P)-binding domain"/>
    <property type="match status" value="1"/>
</dbReference>
<protein>
    <recommendedName>
        <fullName evidence="3">FAD-dependent oxidoreductase 2 FAD-binding domain-containing protein</fullName>
    </recommendedName>
</protein>
<dbReference type="InterPro" id="IPR036188">
    <property type="entry name" value="FAD/NAD-bd_sf"/>
</dbReference>
<dbReference type="PANTHER" id="PTHR43400">
    <property type="entry name" value="FUMARATE REDUCTASE"/>
    <property type="match status" value="1"/>
</dbReference>
<dbReference type="PANTHER" id="PTHR43400:SF12">
    <property type="entry name" value="FUMARATE REDUCTASE"/>
    <property type="match status" value="1"/>
</dbReference>
<evidence type="ECO:0000313" key="4">
    <source>
        <dbReference type="EMBL" id="CAK7235078.1"/>
    </source>
</evidence>
<keyword evidence="5" id="KW-1185">Reference proteome</keyword>
<organism evidence="4 5">
    <name type="scientific">Sporothrix curviconia</name>
    <dbReference type="NCBI Taxonomy" id="1260050"/>
    <lineage>
        <taxon>Eukaryota</taxon>
        <taxon>Fungi</taxon>
        <taxon>Dikarya</taxon>
        <taxon>Ascomycota</taxon>
        <taxon>Pezizomycotina</taxon>
        <taxon>Sordariomycetes</taxon>
        <taxon>Sordariomycetidae</taxon>
        <taxon>Ophiostomatales</taxon>
        <taxon>Ophiostomataceae</taxon>
        <taxon>Sporothrix</taxon>
    </lineage>
</organism>
<sequence length="313" mass="32930">MASESRPVIVVGSGLAGLVAATTALRCNAKAVVLLERAAKPGGNSIKASSGINGAPTRFQNQAHIDTTFFSDTIKSAGKRIPPSPPEHIRRKELIKLLTNNSLSAVDFLSDDIGVDLSVVAQLGGHSVARTHRGAGKTPPGADIVTRLLRALQDDSRFQLRTGCEVTRLLSSTQSPRFDDPPGIVGVEVRSGDELTYLSGPVIFATGGFAGDADGLLAKYRPDLAGIPSTNEARPGMHSLLADVGAQLVDMDSVQVHPTGFVDPLSQASPLKFLAAEMLRGEGGILLHNGRRFVNELGTREQALSGSGTYKYS</sequence>
<evidence type="ECO:0000313" key="5">
    <source>
        <dbReference type="Proteomes" id="UP001642405"/>
    </source>
</evidence>
<reference evidence="4 5" key="1">
    <citation type="submission" date="2024-01" db="EMBL/GenBank/DDBJ databases">
        <authorList>
            <person name="Allen C."/>
            <person name="Tagirdzhanova G."/>
        </authorList>
    </citation>
    <scope>NUCLEOTIDE SEQUENCE [LARGE SCALE GENOMIC DNA]</scope>
</reference>
<accession>A0ABP0CSK2</accession>
<evidence type="ECO:0000259" key="3">
    <source>
        <dbReference type="Pfam" id="PF00890"/>
    </source>
</evidence>
<dbReference type="Gene3D" id="3.50.50.60">
    <property type="entry name" value="FAD/NAD(P)-binding domain"/>
    <property type="match status" value="1"/>
</dbReference>
<dbReference type="SUPFAM" id="SSF56425">
    <property type="entry name" value="Succinate dehydrogenase/fumarate reductase flavoprotein, catalytic domain"/>
    <property type="match status" value="1"/>
</dbReference>
<evidence type="ECO:0000256" key="2">
    <source>
        <dbReference type="ARBA" id="ARBA00023002"/>
    </source>
</evidence>
<dbReference type="EMBL" id="CAWUHB010000093">
    <property type="protein sequence ID" value="CAK7235078.1"/>
    <property type="molecule type" value="Genomic_DNA"/>
</dbReference>
<name>A0ABP0CSK2_9PEZI</name>